<accession>A0A852YWP0</accession>
<keyword evidence="3" id="KW-1185">Reference proteome</keyword>
<organism evidence="2 3">
    <name type="scientific">Actinopolyspora biskrensis</name>
    <dbReference type="NCBI Taxonomy" id="1470178"/>
    <lineage>
        <taxon>Bacteria</taxon>
        <taxon>Bacillati</taxon>
        <taxon>Actinomycetota</taxon>
        <taxon>Actinomycetes</taxon>
        <taxon>Actinopolysporales</taxon>
        <taxon>Actinopolysporaceae</taxon>
        <taxon>Actinopolyspora</taxon>
    </lineage>
</organism>
<evidence type="ECO:0000313" key="2">
    <source>
        <dbReference type="EMBL" id="NYH78440.1"/>
    </source>
</evidence>
<sequence length="78" mass="7896">MSGDGAGTGDERTISVSGGTPNATMNAGRVRNGIGSTAGAASTTPAEVLGEPHQDADADELWRCPGNRGWPSRAARRS</sequence>
<proteinExistence type="predicted"/>
<dbReference type="Proteomes" id="UP000548304">
    <property type="component" value="Unassembled WGS sequence"/>
</dbReference>
<dbReference type="EMBL" id="JACBYW010000003">
    <property type="protein sequence ID" value="NYH78440.1"/>
    <property type="molecule type" value="Genomic_DNA"/>
</dbReference>
<dbReference type="AlphaFoldDB" id="A0A852YWP0"/>
<feature type="compositionally biased region" description="Polar residues" evidence="1">
    <location>
        <begin position="14"/>
        <end position="25"/>
    </location>
</feature>
<protein>
    <submittedName>
        <fullName evidence="2">Uncharacterized protein</fullName>
    </submittedName>
</protein>
<comment type="caution">
    <text evidence="2">The sequence shown here is derived from an EMBL/GenBank/DDBJ whole genome shotgun (WGS) entry which is preliminary data.</text>
</comment>
<feature type="compositionally biased region" description="Basic and acidic residues" evidence="1">
    <location>
        <begin position="50"/>
        <end position="62"/>
    </location>
</feature>
<dbReference type="RefSeq" id="WP_179534968.1">
    <property type="nucleotide sequence ID" value="NZ_JACBYW010000003.1"/>
</dbReference>
<feature type="compositionally biased region" description="Low complexity" evidence="1">
    <location>
        <begin position="35"/>
        <end position="44"/>
    </location>
</feature>
<evidence type="ECO:0000313" key="3">
    <source>
        <dbReference type="Proteomes" id="UP000548304"/>
    </source>
</evidence>
<gene>
    <name evidence="2" type="ORF">FHR84_001765</name>
</gene>
<name>A0A852YWP0_9ACTN</name>
<feature type="region of interest" description="Disordered" evidence="1">
    <location>
        <begin position="1"/>
        <end position="78"/>
    </location>
</feature>
<evidence type="ECO:0000256" key="1">
    <source>
        <dbReference type="SAM" id="MobiDB-lite"/>
    </source>
</evidence>
<reference evidence="2 3" key="1">
    <citation type="submission" date="2020-07" db="EMBL/GenBank/DDBJ databases">
        <title>Genomic Encyclopedia of Type Strains, Phase III (KMG-III): the genomes of soil and plant-associated and newly described type strains.</title>
        <authorList>
            <person name="Whitman W."/>
        </authorList>
    </citation>
    <scope>NUCLEOTIDE SEQUENCE [LARGE SCALE GENOMIC DNA]</scope>
    <source>
        <strain evidence="2 3">CECT 8576</strain>
    </source>
</reference>